<evidence type="ECO:0000256" key="1">
    <source>
        <dbReference type="SAM" id="MobiDB-lite"/>
    </source>
</evidence>
<proteinExistence type="predicted"/>
<name>A0A645AU14_9ZZZZ</name>
<evidence type="ECO:0000313" key="2">
    <source>
        <dbReference type="EMBL" id="MPM54413.1"/>
    </source>
</evidence>
<gene>
    <name evidence="2" type="ORF">SDC9_101191</name>
</gene>
<accession>A0A645AU14</accession>
<dbReference type="EMBL" id="VSSQ01014789">
    <property type="protein sequence ID" value="MPM54413.1"/>
    <property type="molecule type" value="Genomic_DNA"/>
</dbReference>
<reference evidence="2" key="1">
    <citation type="submission" date="2019-08" db="EMBL/GenBank/DDBJ databases">
        <authorList>
            <person name="Kucharzyk K."/>
            <person name="Murdoch R.W."/>
            <person name="Higgins S."/>
            <person name="Loffler F."/>
        </authorList>
    </citation>
    <scope>NUCLEOTIDE SEQUENCE</scope>
</reference>
<feature type="region of interest" description="Disordered" evidence="1">
    <location>
        <begin position="73"/>
        <end position="104"/>
    </location>
</feature>
<feature type="region of interest" description="Disordered" evidence="1">
    <location>
        <begin position="1"/>
        <end position="47"/>
    </location>
</feature>
<dbReference type="AlphaFoldDB" id="A0A645AU14"/>
<sequence>MTPLFKVSPEDSGKSSPPLAGSREKPVETRPLSGVTGGTRRFRKGEKSIPVAVQSEFLEGEGVSACFPLLPQRSAGPAPEGQHARGKADFQRFPVCPGHHEHFP</sequence>
<protein>
    <submittedName>
        <fullName evidence="2">Uncharacterized protein</fullName>
    </submittedName>
</protein>
<organism evidence="2">
    <name type="scientific">bioreactor metagenome</name>
    <dbReference type="NCBI Taxonomy" id="1076179"/>
    <lineage>
        <taxon>unclassified sequences</taxon>
        <taxon>metagenomes</taxon>
        <taxon>ecological metagenomes</taxon>
    </lineage>
</organism>
<comment type="caution">
    <text evidence="2">The sequence shown here is derived from an EMBL/GenBank/DDBJ whole genome shotgun (WGS) entry which is preliminary data.</text>
</comment>